<accession>A0A806K0K9</accession>
<reference evidence="1" key="1">
    <citation type="submission" date="2012-03" db="EMBL/GenBank/DDBJ databases">
        <title>Functional metagenomics reveals considerable lignocellulase gene clusters in the gut microbiome of a wood-feeding higher termite.</title>
        <authorList>
            <person name="Liu N."/>
        </authorList>
    </citation>
    <scope>NUCLEOTIDE SEQUENCE</scope>
</reference>
<sequence>MSNVFYMPAPNYSGVWENSASAALPEFKEGTSIFKFVQEDGAKTAKFSVVDNPKVHRAVFEGLRKAWTSAVCEFEELPPANAVSVVMDRDGVAALPADGNWKMAAKAIISYTV</sequence>
<proteinExistence type="predicted"/>
<dbReference type="AlphaFoldDB" id="A0A806K0K9"/>
<protein>
    <submittedName>
        <fullName evidence="1">Uncharacterized protein</fullName>
    </submittedName>
</protein>
<name>A0A806K0K9_9BACT</name>
<dbReference type="EMBL" id="JQ844225">
    <property type="protein sequence ID" value="AGS53212.1"/>
    <property type="molecule type" value="Genomic_DNA"/>
</dbReference>
<evidence type="ECO:0000313" key="1">
    <source>
        <dbReference type="EMBL" id="AGS53212.1"/>
    </source>
</evidence>
<organism evidence="1">
    <name type="scientific">uncultured bacterium contig00093</name>
    <dbReference type="NCBI Taxonomy" id="1181564"/>
    <lineage>
        <taxon>Bacteria</taxon>
        <taxon>environmental samples</taxon>
    </lineage>
</organism>